<protein>
    <submittedName>
        <fullName evidence="2">Uncharacterized protein</fullName>
    </submittedName>
</protein>
<dbReference type="EMBL" id="JAPTSV010000008">
    <property type="protein sequence ID" value="KAJ1525060.1"/>
    <property type="molecule type" value="Genomic_DNA"/>
</dbReference>
<gene>
    <name evidence="2" type="ORF">ONE63_009905</name>
</gene>
<proteinExistence type="predicted"/>
<evidence type="ECO:0000313" key="3">
    <source>
        <dbReference type="Proteomes" id="UP001075354"/>
    </source>
</evidence>
<organism evidence="2 3">
    <name type="scientific">Megalurothrips usitatus</name>
    <name type="common">bean blossom thrips</name>
    <dbReference type="NCBI Taxonomy" id="439358"/>
    <lineage>
        <taxon>Eukaryota</taxon>
        <taxon>Metazoa</taxon>
        <taxon>Ecdysozoa</taxon>
        <taxon>Arthropoda</taxon>
        <taxon>Hexapoda</taxon>
        <taxon>Insecta</taxon>
        <taxon>Pterygota</taxon>
        <taxon>Neoptera</taxon>
        <taxon>Paraneoptera</taxon>
        <taxon>Thysanoptera</taxon>
        <taxon>Terebrantia</taxon>
        <taxon>Thripoidea</taxon>
        <taxon>Thripidae</taxon>
        <taxon>Megalurothrips</taxon>
    </lineage>
</organism>
<feature type="region of interest" description="Disordered" evidence="1">
    <location>
        <begin position="91"/>
        <end position="114"/>
    </location>
</feature>
<accession>A0AAV7XG54</accession>
<evidence type="ECO:0000313" key="2">
    <source>
        <dbReference type="EMBL" id="KAJ1525060.1"/>
    </source>
</evidence>
<name>A0AAV7XG54_9NEOP</name>
<dbReference type="AlphaFoldDB" id="A0AAV7XG54"/>
<dbReference type="Proteomes" id="UP001075354">
    <property type="component" value="Chromosome 8"/>
</dbReference>
<sequence length="114" mass="12530">MDCTANGSIDHSVASIGKLFMDVLWNCSIALFLKWTARRMAKLTILLPALENFLWTCSGIVAVRPDSKRAKWCWKRRGPLRMLEARSQVVLETKGPPEDAGSEEPSGAGNEGAP</sequence>
<keyword evidence="3" id="KW-1185">Reference proteome</keyword>
<comment type="caution">
    <text evidence="2">The sequence shown here is derived from an EMBL/GenBank/DDBJ whole genome shotgun (WGS) entry which is preliminary data.</text>
</comment>
<reference evidence="2" key="1">
    <citation type="submission" date="2022-12" db="EMBL/GenBank/DDBJ databases">
        <title>Chromosome-level genome assembly of the bean flower thrips Megalurothrips usitatus.</title>
        <authorList>
            <person name="Ma L."/>
            <person name="Liu Q."/>
            <person name="Li H."/>
            <person name="Cai W."/>
        </authorList>
    </citation>
    <scope>NUCLEOTIDE SEQUENCE</scope>
    <source>
        <strain evidence="2">Cailab_2022a</strain>
    </source>
</reference>
<evidence type="ECO:0000256" key="1">
    <source>
        <dbReference type="SAM" id="MobiDB-lite"/>
    </source>
</evidence>